<dbReference type="AlphaFoldDB" id="A0A9W9AY77"/>
<dbReference type="EMBL" id="JANVFS010000004">
    <property type="protein sequence ID" value="KAJ4493166.1"/>
    <property type="molecule type" value="Genomic_DNA"/>
</dbReference>
<dbReference type="Proteomes" id="UP001150238">
    <property type="component" value="Unassembled WGS sequence"/>
</dbReference>
<name>A0A9W9AY77_9AGAR</name>
<evidence type="ECO:0000313" key="1">
    <source>
        <dbReference type="EMBL" id="KAJ4493166.1"/>
    </source>
</evidence>
<proteinExistence type="predicted"/>
<organism evidence="1 2">
    <name type="scientific">Lentinula lateritia</name>
    <dbReference type="NCBI Taxonomy" id="40482"/>
    <lineage>
        <taxon>Eukaryota</taxon>
        <taxon>Fungi</taxon>
        <taxon>Dikarya</taxon>
        <taxon>Basidiomycota</taxon>
        <taxon>Agaricomycotina</taxon>
        <taxon>Agaricomycetes</taxon>
        <taxon>Agaricomycetidae</taxon>
        <taxon>Agaricales</taxon>
        <taxon>Marasmiineae</taxon>
        <taxon>Omphalotaceae</taxon>
        <taxon>Lentinula</taxon>
    </lineage>
</organism>
<reference evidence="1" key="1">
    <citation type="submission" date="2022-08" db="EMBL/GenBank/DDBJ databases">
        <authorList>
            <consortium name="DOE Joint Genome Institute"/>
            <person name="Min B."/>
            <person name="Riley R."/>
            <person name="Sierra-Patev S."/>
            <person name="Naranjo-Ortiz M."/>
            <person name="Looney B."/>
            <person name="Konkel Z."/>
            <person name="Slot J.C."/>
            <person name="Sakamoto Y."/>
            <person name="Steenwyk J.L."/>
            <person name="Rokas A."/>
            <person name="Carro J."/>
            <person name="Camarero S."/>
            <person name="Ferreira P."/>
            <person name="Molpeceres G."/>
            <person name="Ruiz-Duenas F.J."/>
            <person name="Serrano A."/>
            <person name="Henrissat B."/>
            <person name="Drula E."/>
            <person name="Hughes K.W."/>
            <person name="Mata J.L."/>
            <person name="Ishikawa N.K."/>
            <person name="Vargas-Isla R."/>
            <person name="Ushijima S."/>
            <person name="Smith C.A."/>
            <person name="Ahrendt S."/>
            <person name="Andreopoulos W."/>
            <person name="He G."/>
            <person name="Labutti K."/>
            <person name="Lipzen A."/>
            <person name="Ng V."/>
            <person name="Sandor L."/>
            <person name="Barry K."/>
            <person name="Martinez A.T."/>
            <person name="Xiao Y."/>
            <person name="Gibbons J.G."/>
            <person name="Terashima K."/>
            <person name="Hibbett D.S."/>
            <person name="Grigoriev I.V."/>
        </authorList>
    </citation>
    <scope>NUCLEOTIDE SEQUENCE</scope>
    <source>
        <strain evidence="1">Sp2 HRB7682 ss15</strain>
    </source>
</reference>
<comment type="caution">
    <text evidence="1">The sequence shown here is derived from an EMBL/GenBank/DDBJ whole genome shotgun (WGS) entry which is preliminary data.</text>
</comment>
<gene>
    <name evidence="1" type="ORF">C8J55DRAFT_485852</name>
</gene>
<reference evidence="1" key="2">
    <citation type="journal article" date="2023" name="Proc. Natl. Acad. Sci. U.S.A.">
        <title>A global phylogenomic analysis of the shiitake genus Lentinula.</title>
        <authorList>
            <person name="Sierra-Patev S."/>
            <person name="Min B."/>
            <person name="Naranjo-Ortiz M."/>
            <person name="Looney B."/>
            <person name="Konkel Z."/>
            <person name="Slot J.C."/>
            <person name="Sakamoto Y."/>
            <person name="Steenwyk J.L."/>
            <person name="Rokas A."/>
            <person name="Carro J."/>
            <person name="Camarero S."/>
            <person name="Ferreira P."/>
            <person name="Molpeceres G."/>
            <person name="Ruiz-Duenas F.J."/>
            <person name="Serrano A."/>
            <person name="Henrissat B."/>
            <person name="Drula E."/>
            <person name="Hughes K.W."/>
            <person name="Mata J.L."/>
            <person name="Ishikawa N.K."/>
            <person name="Vargas-Isla R."/>
            <person name="Ushijima S."/>
            <person name="Smith C.A."/>
            <person name="Donoghue J."/>
            <person name="Ahrendt S."/>
            <person name="Andreopoulos W."/>
            <person name="He G."/>
            <person name="LaButti K."/>
            <person name="Lipzen A."/>
            <person name="Ng V."/>
            <person name="Riley R."/>
            <person name="Sandor L."/>
            <person name="Barry K."/>
            <person name="Martinez A.T."/>
            <person name="Xiao Y."/>
            <person name="Gibbons J.G."/>
            <person name="Terashima K."/>
            <person name="Grigoriev I.V."/>
            <person name="Hibbett D."/>
        </authorList>
    </citation>
    <scope>NUCLEOTIDE SEQUENCE</scope>
    <source>
        <strain evidence="1">Sp2 HRB7682 ss15</strain>
    </source>
</reference>
<evidence type="ECO:0000313" key="2">
    <source>
        <dbReference type="Proteomes" id="UP001150238"/>
    </source>
</evidence>
<protein>
    <submittedName>
        <fullName evidence="1">Uncharacterized protein</fullName>
    </submittedName>
</protein>
<sequence>MYKTTEVYLVIDIKEIVKGTQSDGDFNAITLVSGVLYKMPESDNSHRNRSAEPRSAEGPIKKCSIDVMNAEGNALEKLVHVKSTPQIPNDSEISVGALYDPKLMLDYGGEVFSLDKAKLIQPNWCKMDNTLIVPWKNYLHLRQGTLIVVNISIRMHVLQPKNRKKPKQKAYIIFVYQAIINFLKVVAESDIPVAYPPPPTCCQSGSQCFEDSIWQKHGTSCSSLMTSTTVGDSLTKEIERNRDSDGFIDPEDSMDVGSDIFEGDLTDNRGKAAKQLKTIGNLHLA</sequence>
<accession>A0A9W9AY77</accession>